<dbReference type="AlphaFoldDB" id="A0A290Z8B8"/>
<reference evidence="2" key="1">
    <citation type="submission" date="2017-09" db="EMBL/GenBank/DDBJ databases">
        <title>Complete Genome Sequence of ansamitocin-producing Bacterium Actinosynnema pretiosum X47.</title>
        <authorList>
            <person name="Cao G."/>
            <person name="Zong G."/>
            <person name="Zhong C."/>
            <person name="Fu J."/>
        </authorList>
    </citation>
    <scope>NUCLEOTIDE SEQUENCE [LARGE SCALE GENOMIC DNA]</scope>
    <source>
        <strain evidence="2">X47</strain>
    </source>
</reference>
<proteinExistence type="predicted"/>
<feature type="transmembrane region" description="Helical" evidence="1">
    <location>
        <begin position="79"/>
        <end position="96"/>
    </location>
</feature>
<dbReference type="KEGG" id="apre:CNX65_19850"/>
<dbReference type="Proteomes" id="UP000218505">
    <property type="component" value="Chromosome"/>
</dbReference>
<organism evidence="2 3">
    <name type="scientific">Actinosynnema pretiosum</name>
    <dbReference type="NCBI Taxonomy" id="42197"/>
    <lineage>
        <taxon>Bacteria</taxon>
        <taxon>Bacillati</taxon>
        <taxon>Actinomycetota</taxon>
        <taxon>Actinomycetes</taxon>
        <taxon>Pseudonocardiales</taxon>
        <taxon>Pseudonocardiaceae</taxon>
        <taxon>Actinosynnema</taxon>
    </lineage>
</organism>
<accession>A0A290Z8B8</accession>
<keyword evidence="1" id="KW-0472">Membrane</keyword>
<dbReference type="EMBL" id="CP023445">
    <property type="protein sequence ID" value="ATE55258.1"/>
    <property type="molecule type" value="Genomic_DNA"/>
</dbReference>
<gene>
    <name evidence="2" type="ORF">CNX65_19850</name>
</gene>
<keyword evidence="3" id="KW-1185">Reference proteome</keyword>
<name>A0A290Z8B8_9PSEU</name>
<keyword evidence="1" id="KW-1133">Transmembrane helix</keyword>
<keyword evidence="1" id="KW-0812">Transmembrane</keyword>
<feature type="transmembrane region" description="Helical" evidence="1">
    <location>
        <begin position="48"/>
        <end position="67"/>
    </location>
</feature>
<evidence type="ECO:0000313" key="3">
    <source>
        <dbReference type="Proteomes" id="UP000218505"/>
    </source>
</evidence>
<evidence type="ECO:0000256" key="1">
    <source>
        <dbReference type="SAM" id="Phobius"/>
    </source>
</evidence>
<dbReference type="RefSeq" id="WP_096495093.1">
    <property type="nucleotide sequence ID" value="NZ_CP023445.1"/>
</dbReference>
<evidence type="ECO:0000313" key="2">
    <source>
        <dbReference type="EMBL" id="ATE55258.1"/>
    </source>
</evidence>
<protein>
    <submittedName>
        <fullName evidence="2">Uncharacterized protein</fullName>
    </submittedName>
</protein>
<sequence length="97" mass="9226">MSERAKRVATALAGVLAALVAARALLRTGSRVGAWSPDGVADVLDVALSAGVVGVALATGVVALLGFRRGPGSGRVAGGLLLGAVALGVVGALVLAG</sequence>